<name>A0ABT2GJW4_9MICO</name>
<dbReference type="InterPro" id="IPR013520">
    <property type="entry name" value="Ribonucl_H"/>
</dbReference>
<proteinExistence type="predicted"/>
<dbReference type="PANTHER" id="PTHR30231:SF4">
    <property type="entry name" value="PROTEIN NEN2"/>
    <property type="match status" value="1"/>
</dbReference>
<dbReference type="Gene3D" id="3.40.50.10190">
    <property type="entry name" value="BRCT domain"/>
    <property type="match status" value="1"/>
</dbReference>
<dbReference type="SMART" id="SM00479">
    <property type="entry name" value="EXOIII"/>
    <property type="match status" value="1"/>
</dbReference>
<accession>A0ABT2GJW4</accession>
<dbReference type="EMBL" id="JANLCM010000001">
    <property type="protein sequence ID" value="MCS5716517.1"/>
    <property type="molecule type" value="Genomic_DNA"/>
</dbReference>
<protein>
    <submittedName>
        <fullName evidence="5">Exonuclease domain-containing protein</fullName>
    </submittedName>
</protein>
<evidence type="ECO:0000259" key="4">
    <source>
        <dbReference type="SMART" id="SM00479"/>
    </source>
</evidence>
<dbReference type="PANTHER" id="PTHR30231">
    <property type="entry name" value="DNA POLYMERASE III SUBUNIT EPSILON"/>
    <property type="match status" value="1"/>
</dbReference>
<dbReference type="InterPro" id="IPR036420">
    <property type="entry name" value="BRCT_dom_sf"/>
</dbReference>
<evidence type="ECO:0000256" key="3">
    <source>
        <dbReference type="ARBA" id="ARBA00022839"/>
    </source>
</evidence>
<keyword evidence="6" id="KW-1185">Reference proteome</keyword>
<dbReference type="InterPro" id="IPR036397">
    <property type="entry name" value="RNaseH_sf"/>
</dbReference>
<feature type="domain" description="Exonuclease" evidence="4">
    <location>
        <begin position="3"/>
        <end position="170"/>
    </location>
</feature>
<reference evidence="5" key="1">
    <citation type="submission" date="2022-08" db="EMBL/GenBank/DDBJ databases">
        <authorList>
            <person name="Deng Y."/>
            <person name="Han X.-F."/>
            <person name="Zhang Y.-Q."/>
        </authorList>
    </citation>
    <scope>NUCLEOTIDE SEQUENCE</scope>
    <source>
        <strain evidence="5">CPCC 205763</strain>
    </source>
</reference>
<evidence type="ECO:0000313" key="5">
    <source>
        <dbReference type="EMBL" id="MCS5716517.1"/>
    </source>
</evidence>
<dbReference type="InterPro" id="IPR012337">
    <property type="entry name" value="RNaseH-like_sf"/>
</dbReference>
<dbReference type="RefSeq" id="WP_259503637.1">
    <property type="nucleotide sequence ID" value="NZ_JANLCM010000001.1"/>
</dbReference>
<keyword evidence="1" id="KW-0540">Nuclease</keyword>
<keyword evidence="2" id="KW-0378">Hydrolase</keyword>
<keyword evidence="3 5" id="KW-0269">Exonuclease</keyword>
<dbReference type="CDD" id="cd06127">
    <property type="entry name" value="DEDDh"/>
    <property type="match status" value="1"/>
</dbReference>
<evidence type="ECO:0000313" key="6">
    <source>
        <dbReference type="Proteomes" id="UP001165584"/>
    </source>
</evidence>
<dbReference type="Proteomes" id="UP001165584">
    <property type="component" value="Unassembled WGS sequence"/>
</dbReference>
<evidence type="ECO:0000256" key="1">
    <source>
        <dbReference type="ARBA" id="ARBA00022722"/>
    </source>
</evidence>
<organism evidence="5 6">
    <name type="scientific">Herbiconiux aconitum</name>
    <dbReference type="NCBI Taxonomy" id="2970913"/>
    <lineage>
        <taxon>Bacteria</taxon>
        <taxon>Bacillati</taxon>
        <taxon>Actinomycetota</taxon>
        <taxon>Actinomycetes</taxon>
        <taxon>Micrococcales</taxon>
        <taxon>Microbacteriaceae</taxon>
        <taxon>Herbiconiux</taxon>
    </lineage>
</organism>
<dbReference type="SUPFAM" id="SSF52113">
    <property type="entry name" value="BRCT domain"/>
    <property type="match status" value="1"/>
</dbReference>
<sequence length="297" mass="31798">MPGFATIDFETTGLFPSGSDRAIEVAVVHSDPDGTITGRWDTLINPGRDLGRQDIHRITAFEARQAPAFGEIAAELLELLSGRVIVAHNASFDTRFLLAELGRLGYSHGEELVSLCTMRLARQYLPAGARRSLAECCATFGIDLEGAHRASVDAEATAQLLAAYLDHTEDRSGWDDCLARGVGHTFARLPGPGTDWFPRERAREGSGLHLTAGSRSPHGLTLGAGDHVALTGSMSRPREEWNALLAGSGMVPRNYVTKQVKLVAAADTDSLSTKARLARAYGIPVVSERALTALLGL</sequence>
<dbReference type="SUPFAM" id="SSF53098">
    <property type="entry name" value="Ribonuclease H-like"/>
    <property type="match status" value="1"/>
</dbReference>
<dbReference type="GO" id="GO:0004527">
    <property type="term" value="F:exonuclease activity"/>
    <property type="evidence" value="ECO:0007669"/>
    <property type="project" value="UniProtKB-KW"/>
</dbReference>
<comment type="caution">
    <text evidence="5">The sequence shown here is derived from an EMBL/GenBank/DDBJ whole genome shotgun (WGS) entry which is preliminary data.</text>
</comment>
<gene>
    <name evidence="5" type="ORF">N1027_00015</name>
</gene>
<evidence type="ECO:0000256" key="2">
    <source>
        <dbReference type="ARBA" id="ARBA00022801"/>
    </source>
</evidence>
<dbReference type="Pfam" id="PF00929">
    <property type="entry name" value="RNase_T"/>
    <property type="match status" value="1"/>
</dbReference>
<dbReference type="Gene3D" id="3.30.420.10">
    <property type="entry name" value="Ribonuclease H-like superfamily/Ribonuclease H"/>
    <property type="match status" value="1"/>
</dbReference>